<evidence type="ECO:0000313" key="2">
    <source>
        <dbReference type="Proteomes" id="UP000066049"/>
    </source>
</evidence>
<evidence type="ECO:0000313" key="1">
    <source>
        <dbReference type="EMBL" id="ALF46816.1"/>
    </source>
</evidence>
<name>A0A0M4SSY0_9BACT</name>
<protein>
    <submittedName>
        <fullName evidence="1">Type VI secretion system protein</fullName>
    </submittedName>
</protein>
<dbReference type="PATRIC" id="fig|199.248.peg.106"/>
<gene>
    <name evidence="1" type="primary">tagH</name>
    <name evidence="1" type="ORF">CCON33237_0090</name>
</gene>
<accession>A0A0M4SSY0</accession>
<reference evidence="2" key="1">
    <citation type="submission" date="2015-08" db="EMBL/GenBank/DDBJ databases">
        <title>Comparative genomics of the Campylobacter concisus group.</title>
        <authorList>
            <person name="Miller W.G."/>
            <person name="Yee E."/>
            <person name="Chapman M.H."/>
            <person name="Huynh S."/>
            <person name="Bono J.L."/>
            <person name="On S.L.W."/>
            <person name="St Leger J."/>
            <person name="Foster G."/>
            <person name="Parker C.T."/>
        </authorList>
    </citation>
    <scope>NUCLEOTIDE SEQUENCE [LARGE SCALE GENOMIC DNA]</scope>
    <source>
        <strain evidence="2">ATCC 33237</strain>
    </source>
</reference>
<dbReference type="RefSeq" id="WP_054195924.1">
    <property type="nucleotide sequence ID" value="NZ_CABMKQ010000024.1"/>
</dbReference>
<proteinExistence type="predicted"/>
<sequence>MQQIAAVIQNYDKASSFSAQFIIFDENGGDIGSLDTTKFSCNDMSDSIAPKHAHVGFEEGVFTICGYKDCEIFYSDSYSKLPDDYESVINLGDVFRIGELKFIFIDSSRIDEYIGKAHKIIENTKNFDKLDDKRFEPVGKISNVDFKEEPKINSLINEKKDITLNENGYDAVLNLNEIAQNFDEEENTNNQNMLTAKSMDELLTKIVESIKLQPNMSPISEQTRTLNTKDMETIMKTLPLSDSTELINAVLVKLICKELYSQMYDIVENNSFFKYLSGAVLKSTKEDKEAFNYLLHKAIQSYMLKK</sequence>
<dbReference type="EMBL" id="CP012541">
    <property type="protein sequence ID" value="ALF46816.1"/>
    <property type="molecule type" value="Genomic_DNA"/>
</dbReference>
<dbReference type="KEGG" id="ccoc:CCON33237_0090"/>
<dbReference type="Proteomes" id="UP000066049">
    <property type="component" value="Chromosome"/>
</dbReference>
<organism evidence="1 2">
    <name type="scientific">Campylobacter concisus</name>
    <dbReference type="NCBI Taxonomy" id="199"/>
    <lineage>
        <taxon>Bacteria</taxon>
        <taxon>Pseudomonadati</taxon>
        <taxon>Campylobacterota</taxon>
        <taxon>Epsilonproteobacteria</taxon>
        <taxon>Campylobacterales</taxon>
        <taxon>Campylobacteraceae</taxon>
        <taxon>Campylobacter</taxon>
    </lineage>
</organism>
<dbReference type="AlphaFoldDB" id="A0A0M4SSY0"/>
<dbReference type="GeneID" id="28661756"/>